<dbReference type="PROSITE" id="PS50158">
    <property type="entry name" value="ZF_CCHC"/>
    <property type="match status" value="2"/>
</dbReference>
<dbReference type="HOGENOM" id="CLU_1965175_0_0_1"/>
<name>D7KBX7_ARALL</name>
<reference evidence="5" key="1">
    <citation type="journal article" date="2011" name="Nat. Genet.">
        <title>The Arabidopsis lyrata genome sequence and the basis of rapid genome size change.</title>
        <authorList>
            <person name="Hu T.T."/>
            <person name="Pattyn P."/>
            <person name="Bakker E.G."/>
            <person name="Cao J."/>
            <person name="Cheng J.-F."/>
            <person name="Clark R.M."/>
            <person name="Fahlgren N."/>
            <person name="Fawcett J.A."/>
            <person name="Grimwood J."/>
            <person name="Gundlach H."/>
            <person name="Haberer G."/>
            <person name="Hollister J.D."/>
            <person name="Ossowski S."/>
            <person name="Ottilar R.P."/>
            <person name="Salamov A.A."/>
            <person name="Schneeberger K."/>
            <person name="Spannagl M."/>
            <person name="Wang X."/>
            <person name="Yang L."/>
            <person name="Nasrallah M.E."/>
            <person name="Bergelson J."/>
            <person name="Carrington J.C."/>
            <person name="Gaut B.S."/>
            <person name="Schmutz J."/>
            <person name="Mayer K.F.X."/>
            <person name="Van de Peer Y."/>
            <person name="Grigoriev I.V."/>
            <person name="Nordborg M."/>
            <person name="Weigel D."/>
            <person name="Guo Y.-L."/>
        </authorList>
    </citation>
    <scope>NUCLEOTIDE SEQUENCE [LARGE SCALE GENOMIC DNA]</scope>
    <source>
        <strain evidence="5">cv. MN47</strain>
    </source>
</reference>
<dbReference type="SMART" id="SM00343">
    <property type="entry name" value="ZnF_C2HC"/>
    <property type="match status" value="2"/>
</dbReference>
<sequence>MGEVLKNESSEESLSWEPSERGNQRHRREYSERSEGNKRFKFQAQKKQGAPNFKGKGKMVKGSGSEPKANPLIECYSCGEFGHISRNCSVQKSSVMNEFPHITCYVCGEVGHYANKCMAAYPEAAVKK</sequence>
<feature type="domain" description="CCHC-type" evidence="3">
    <location>
        <begin position="104"/>
        <end position="117"/>
    </location>
</feature>
<dbReference type="InterPro" id="IPR001878">
    <property type="entry name" value="Znf_CCHC"/>
</dbReference>
<gene>
    <name evidence="4" type="ORF">ARALYDRAFT_681737</name>
</gene>
<evidence type="ECO:0000256" key="2">
    <source>
        <dbReference type="SAM" id="MobiDB-lite"/>
    </source>
</evidence>
<dbReference type="Pfam" id="PF00098">
    <property type="entry name" value="zf-CCHC"/>
    <property type="match status" value="2"/>
</dbReference>
<feature type="region of interest" description="Disordered" evidence="2">
    <location>
        <begin position="1"/>
        <end position="65"/>
    </location>
</feature>
<evidence type="ECO:0000259" key="3">
    <source>
        <dbReference type="PROSITE" id="PS50158"/>
    </source>
</evidence>
<evidence type="ECO:0000256" key="1">
    <source>
        <dbReference type="PROSITE-ProRule" id="PRU00047"/>
    </source>
</evidence>
<dbReference type="InterPro" id="IPR036875">
    <property type="entry name" value="Znf_CCHC_sf"/>
</dbReference>
<dbReference type="EMBL" id="GL348713">
    <property type="protein sequence ID" value="EFH67650.1"/>
    <property type="molecule type" value="Genomic_DNA"/>
</dbReference>
<feature type="domain" description="CCHC-type" evidence="3">
    <location>
        <begin position="75"/>
        <end position="88"/>
    </location>
</feature>
<keyword evidence="1" id="KW-0862">Zinc</keyword>
<dbReference type="GO" id="GO:0008270">
    <property type="term" value="F:zinc ion binding"/>
    <property type="evidence" value="ECO:0007669"/>
    <property type="project" value="UniProtKB-KW"/>
</dbReference>
<dbReference type="GO" id="GO:0003676">
    <property type="term" value="F:nucleic acid binding"/>
    <property type="evidence" value="ECO:0007669"/>
    <property type="project" value="InterPro"/>
</dbReference>
<evidence type="ECO:0000313" key="5">
    <source>
        <dbReference type="Proteomes" id="UP000008694"/>
    </source>
</evidence>
<keyword evidence="1" id="KW-0479">Metal-binding</keyword>
<keyword evidence="1" id="KW-0863">Zinc-finger</keyword>
<proteinExistence type="predicted"/>
<accession>D7KBX7</accession>
<dbReference type="Gramene" id="Al_scaffold_0001_4060">
    <property type="protein sequence ID" value="Al_scaffold_0001_4060"/>
    <property type="gene ID" value="Al_scaffold_0001_4060"/>
</dbReference>
<feature type="compositionally biased region" description="Basic and acidic residues" evidence="2">
    <location>
        <begin position="18"/>
        <end position="38"/>
    </location>
</feature>
<dbReference type="Proteomes" id="UP000008694">
    <property type="component" value="Unassembled WGS sequence"/>
</dbReference>
<dbReference type="SUPFAM" id="SSF57756">
    <property type="entry name" value="Retrovirus zinc finger-like domains"/>
    <property type="match status" value="1"/>
</dbReference>
<keyword evidence="5" id="KW-1185">Reference proteome</keyword>
<dbReference type="Gene3D" id="4.10.60.10">
    <property type="entry name" value="Zinc finger, CCHC-type"/>
    <property type="match status" value="1"/>
</dbReference>
<protein>
    <submittedName>
        <fullName evidence="4">Predicted protein</fullName>
    </submittedName>
</protein>
<evidence type="ECO:0000313" key="4">
    <source>
        <dbReference type="EMBL" id="EFH67650.1"/>
    </source>
</evidence>
<feature type="non-terminal residue" evidence="4">
    <location>
        <position position="128"/>
    </location>
</feature>
<dbReference type="AlphaFoldDB" id="D7KBX7"/>
<organism evidence="5">
    <name type="scientific">Arabidopsis lyrata subsp. lyrata</name>
    <name type="common">Lyre-leaved rock-cress</name>
    <dbReference type="NCBI Taxonomy" id="81972"/>
    <lineage>
        <taxon>Eukaryota</taxon>
        <taxon>Viridiplantae</taxon>
        <taxon>Streptophyta</taxon>
        <taxon>Embryophyta</taxon>
        <taxon>Tracheophyta</taxon>
        <taxon>Spermatophyta</taxon>
        <taxon>Magnoliopsida</taxon>
        <taxon>eudicotyledons</taxon>
        <taxon>Gunneridae</taxon>
        <taxon>Pentapetalae</taxon>
        <taxon>rosids</taxon>
        <taxon>malvids</taxon>
        <taxon>Brassicales</taxon>
        <taxon>Brassicaceae</taxon>
        <taxon>Camelineae</taxon>
        <taxon>Arabidopsis</taxon>
    </lineage>
</organism>